<feature type="coiled-coil region" evidence="1">
    <location>
        <begin position="11"/>
        <end position="45"/>
    </location>
</feature>
<reference evidence="2 3" key="1">
    <citation type="submission" date="2016-10" db="EMBL/GenBank/DDBJ databases">
        <authorList>
            <person name="de Groot N.N."/>
        </authorList>
    </citation>
    <scope>NUCLEOTIDE SEQUENCE [LARGE SCALE GENOMIC DNA]</scope>
    <source>
        <strain evidence="2 3">CGMCC 1.6502</strain>
    </source>
</reference>
<dbReference type="OrthoDB" id="2991331at2"/>
<name>A0A1G8XBT3_9BACI</name>
<dbReference type="Proteomes" id="UP000198694">
    <property type="component" value="Unassembled WGS sequence"/>
</dbReference>
<dbReference type="RefSeq" id="WP_093212063.1">
    <property type="nucleotide sequence ID" value="NZ_FNFL01000001.1"/>
</dbReference>
<dbReference type="STRING" id="407036.SAMN05216243_1268"/>
<organism evidence="2 3">
    <name type="scientific">Sediminibacillus albus</name>
    <dbReference type="NCBI Taxonomy" id="407036"/>
    <lineage>
        <taxon>Bacteria</taxon>
        <taxon>Bacillati</taxon>
        <taxon>Bacillota</taxon>
        <taxon>Bacilli</taxon>
        <taxon>Bacillales</taxon>
        <taxon>Bacillaceae</taxon>
        <taxon>Sediminibacillus</taxon>
    </lineage>
</organism>
<dbReference type="AlphaFoldDB" id="A0A1G8XBT3"/>
<dbReference type="Pfam" id="PF10737">
    <property type="entry name" value="GerPC"/>
    <property type="match status" value="1"/>
</dbReference>
<dbReference type="InterPro" id="IPR019673">
    <property type="entry name" value="Spore_germination_GerPC"/>
</dbReference>
<evidence type="ECO:0000313" key="3">
    <source>
        <dbReference type="Proteomes" id="UP000198694"/>
    </source>
</evidence>
<accession>A0A1G8XBT3</accession>
<keyword evidence="1" id="KW-0175">Coiled coil</keyword>
<protein>
    <submittedName>
        <fullName evidence="2">Spore germination protein PC</fullName>
    </submittedName>
</protein>
<dbReference type="EMBL" id="FNFL01000001">
    <property type="protein sequence ID" value="SDJ87807.1"/>
    <property type="molecule type" value="Genomic_DNA"/>
</dbReference>
<proteinExistence type="predicted"/>
<evidence type="ECO:0000313" key="2">
    <source>
        <dbReference type="EMBL" id="SDJ87807.1"/>
    </source>
</evidence>
<gene>
    <name evidence="2" type="ORF">SAMN05216243_1268</name>
</gene>
<keyword evidence="3" id="KW-1185">Reference proteome</keyword>
<evidence type="ECO:0000256" key="1">
    <source>
        <dbReference type="SAM" id="Coils"/>
    </source>
</evidence>
<sequence length="185" mass="21963">MTHPHYWEAYMAQLHQYIQQQDRRIRDLETRVTELENKKTNQTNVERIDYHFDQLKIERLDGTLHIGLSPDGLSNIEDMVVDQNQPYREQSTAAPSQQVVSALDQYVATETPKILHQLSQKYNHQLSPQQMEMVINDIRKQLPDRVAYHMENRENESDLSNIEEQIQEEINHSLHEFFHKGDFPL</sequence>